<evidence type="ECO:0000256" key="1">
    <source>
        <dbReference type="ARBA" id="ARBA00023015"/>
    </source>
</evidence>
<evidence type="ECO:0000313" key="4">
    <source>
        <dbReference type="Proteomes" id="UP001159075"/>
    </source>
</evidence>
<evidence type="ECO:0000256" key="2">
    <source>
        <dbReference type="ARBA" id="ARBA00023163"/>
    </source>
</evidence>
<evidence type="ECO:0000313" key="3">
    <source>
        <dbReference type="EMBL" id="MDI5832524.1"/>
    </source>
</evidence>
<dbReference type="Proteomes" id="UP001159075">
    <property type="component" value="Unassembled WGS sequence"/>
</dbReference>
<evidence type="ECO:0008006" key="5">
    <source>
        <dbReference type="Google" id="ProtNLM"/>
    </source>
</evidence>
<keyword evidence="4" id="KW-1185">Reference proteome</keyword>
<accession>A0ABT6UDH8</accession>
<sequence length="146" mass="16439">MAYSESYLRKLVELTRVSSFVVFEAVLAHLVSGASQTELAAKYCVRPSDISRLKARLLKRDAQIEILANLREPDGLTEAYLRELANLSKANNKPLLEAVIEYHMHGGHQGELAAKFGVGQSELSRRYKQLLRLDDVAMNLIKLRKT</sequence>
<gene>
    <name evidence="3" type="ORF">ODY93_13175</name>
</gene>
<reference evidence="3 4" key="1">
    <citation type="submission" date="2022-09" db="EMBL/GenBank/DDBJ databases">
        <title>The outer-membrane cytochrome OmcA is essential for infection of Shewanella oneidensis by a zebrafish-associated bacteriophage.</title>
        <authorList>
            <person name="Grenfell A.W."/>
            <person name="Intile P."/>
            <person name="Mcfarlane J."/>
            <person name="Leung D."/>
            <person name="Abdalla K."/>
            <person name="Wold M."/>
            <person name="Kees E."/>
            <person name="Gralnick J."/>
        </authorList>
    </citation>
    <scope>NUCLEOTIDE SEQUENCE [LARGE SCALE GENOMIC DNA]</scope>
    <source>
        <strain evidence="3 4">NF-5</strain>
    </source>
</reference>
<protein>
    <recommendedName>
        <fullName evidence="5">Transcriptional regulator</fullName>
    </recommendedName>
</protein>
<comment type="caution">
    <text evidence="3">The sequence shown here is derived from an EMBL/GenBank/DDBJ whole genome shotgun (WGS) entry which is preliminary data.</text>
</comment>
<dbReference type="Gene3D" id="1.10.10.2690">
    <property type="match status" value="2"/>
</dbReference>
<keyword evidence="2" id="KW-0804">Transcription</keyword>
<proteinExistence type="predicted"/>
<dbReference type="InterPro" id="IPR053721">
    <property type="entry name" value="Fimbrial_Adhesin_Reg"/>
</dbReference>
<name>A0ABT6UDH8_9GAMM</name>
<dbReference type="EMBL" id="JAOTLW010000013">
    <property type="protein sequence ID" value="MDI5832524.1"/>
    <property type="molecule type" value="Genomic_DNA"/>
</dbReference>
<dbReference type="RefSeq" id="WP_282679489.1">
    <property type="nucleotide sequence ID" value="NZ_CP106875.1"/>
</dbReference>
<keyword evidence="1" id="KW-0805">Transcription regulation</keyword>
<organism evidence="3 4">
    <name type="scientific">Shewanella xiamenensis</name>
    <dbReference type="NCBI Taxonomy" id="332186"/>
    <lineage>
        <taxon>Bacteria</taxon>
        <taxon>Pseudomonadati</taxon>
        <taxon>Pseudomonadota</taxon>
        <taxon>Gammaproteobacteria</taxon>
        <taxon>Alteromonadales</taxon>
        <taxon>Shewanellaceae</taxon>
        <taxon>Shewanella</taxon>
    </lineage>
</organism>